<evidence type="ECO:0000313" key="2">
    <source>
        <dbReference type="Proteomes" id="UP000790347"/>
    </source>
</evidence>
<evidence type="ECO:0000313" key="1">
    <source>
        <dbReference type="EMBL" id="KAH9493510.1"/>
    </source>
</evidence>
<accession>A0A922KWH9</accession>
<dbReference type="Proteomes" id="UP000790347">
    <property type="component" value="Unassembled WGS sequence"/>
</dbReference>
<keyword evidence="2" id="KW-1185">Reference proteome</keyword>
<gene>
    <name evidence="1" type="ORF">DERF_014252</name>
</gene>
<sequence>MFNPHTCRINETLVRIECYQRNGQQSQVLFQQTSHHMNVFNLSQGGVFPVRFESILPQVNLVRRTTGTIKSLDTKTTTFYLGDAQFNDEWSRQLTGLAERGQIDSKYATNVTQTFTADTLSYESPDKVAAKITPRMSDEHEHQISDPTNHHHHRDRLADTILAAEWALSAHCPIYTRTVSVCWFSKVDSCATSCRAILRIETDWPGWQCSRRHVIPHKV</sequence>
<proteinExistence type="predicted"/>
<name>A0A922KWH9_DERFA</name>
<reference evidence="1" key="2">
    <citation type="journal article" date="2022" name="Res Sq">
        <title>Comparative Genomics Reveals Insights into the Divergent Evolution of Astigmatic Mites and Household Pest Adaptations.</title>
        <authorList>
            <person name="Xiong Q."/>
            <person name="Wan A.T.-Y."/>
            <person name="Liu X.-Y."/>
            <person name="Fung C.S.-H."/>
            <person name="Xiao X."/>
            <person name="Malainual N."/>
            <person name="Hou J."/>
            <person name="Wang L."/>
            <person name="Wang M."/>
            <person name="Yang K."/>
            <person name="Cui Y."/>
            <person name="Leung E."/>
            <person name="Nong W."/>
            <person name="Shin S.-K."/>
            <person name="Au S."/>
            <person name="Jeong K.Y."/>
            <person name="Chew F.T."/>
            <person name="Hui J."/>
            <person name="Leung T.F."/>
            <person name="Tungtrongchitr A."/>
            <person name="Zhong N."/>
            <person name="Liu Z."/>
            <person name="Tsui S."/>
        </authorList>
    </citation>
    <scope>NUCLEOTIDE SEQUENCE</scope>
    <source>
        <strain evidence="1">Derf</strain>
        <tissue evidence="1">Whole organism</tissue>
    </source>
</reference>
<dbReference type="AlphaFoldDB" id="A0A922KWH9"/>
<dbReference type="EMBL" id="ASGP02000008">
    <property type="protein sequence ID" value="KAH9493510.1"/>
    <property type="molecule type" value="Genomic_DNA"/>
</dbReference>
<organism evidence="1 2">
    <name type="scientific">Dermatophagoides farinae</name>
    <name type="common">American house dust mite</name>
    <dbReference type="NCBI Taxonomy" id="6954"/>
    <lineage>
        <taxon>Eukaryota</taxon>
        <taxon>Metazoa</taxon>
        <taxon>Ecdysozoa</taxon>
        <taxon>Arthropoda</taxon>
        <taxon>Chelicerata</taxon>
        <taxon>Arachnida</taxon>
        <taxon>Acari</taxon>
        <taxon>Acariformes</taxon>
        <taxon>Sarcoptiformes</taxon>
        <taxon>Astigmata</taxon>
        <taxon>Psoroptidia</taxon>
        <taxon>Analgoidea</taxon>
        <taxon>Pyroglyphidae</taxon>
        <taxon>Dermatophagoidinae</taxon>
        <taxon>Dermatophagoides</taxon>
    </lineage>
</organism>
<comment type="caution">
    <text evidence="1">The sequence shown here is derived from an EMBL/GenBank/DDBJ whole genome shotgun (WGS) entry which is preliminary data.</text>
</comment>
<protein>
    <submittedName>
        <fullName evidence="1">Uncharacterized protein</fullName>
    </submittedName>
</protein>
<reference evidence="1" key="1">
    <citation type="submission" date="2013-05" db="EMBL/GenBank/DDBJ databases">
        <authorList>
            <person name="Yim A.K.Y."/>
            <person name="Chan T.F."/>
            <person name="Ji K.M."/>
            <person name="Liu X.Y."/>
            <person name="Zhou J.W."/>
            <person name="Li R.Q."/>
            <person name="Yang K.Y."/>
            <person name="Li J."/>
            <person name="Li M."/>
            <person name="Law P.T.W."/>
            <person name="Wu Y.L."/>
            <person name="Cai Z.L."/>
            <person name="Qin H."/>
            <person name="Bao Y."/>
            <person name="Leung R.K.K."/>
            <person name="Ng P.K.S."/>
            <person name="Zou J."/>
            <person name="Zhong X.J."/>
            <person name="Ran P.X."/>
            <person name="Zhong N.S."/>
            <person name="Liu Z.G."/>
            <person name="Tsui S.K.W."/>
        </authorList>
    </citation>
    <scope>NUCLEOTIDE SEQUENCE</scope>
    <source>
        <strain evidence="1">Derf</strain>
        <tissue evidence="1">Whole organism</tissue>
    </source>
</reference>